<accession>A0A1H2VM92</accession>
<dbReference type="OMA" id="GVFYEQF"/>
<evidence type="ECO:0000256" key="4">
    <source>
        <dbReference type="ARBA" id="ARBA00022475"/>
    </source>
</evidence>
<dbReference type="GeneID" id="78333995"/>
<feature type="transmembrane region" description="Helical" evidence="9">
    <location>
        <begin position="873"/>
        <end position="891"/>
    </location>
</feature>
<comment type="subcellular location">
    <subcellularLocation>
        <location evidence="1">Cell inner membrane</location>
        <topology evidence="1">Multi-pass membrane protein</topology>
    </subcellularLocation>
</comment>
<dbReference type="GO" id="GO:0009636">
    <property type="term" value="P:response to toxic substance"/>
    <property type="evidence" value="ECO:0007669"/>
    <property type="project" value="UniProtKB-ARBA"/>
</dbReference>
<dbReference type="Gene3D" id="3.30.70.1440">
    <property type="entry name" value="Multidrug efflux transporter AcrB pore domain"/>
    <property type="match status" value="1"/>
</dbReference>
<dbReference type="Gene3D" id="3.30.70.1430">
    <property type="entry name" value="Multidrug efflux transporter AcrB pore domain"/>
    <property type="match status" value="2"/>
</dbReference>
<evidence type="ECO:0000256" key="9">
    <source>
        <dbReference type="SAM" id="Phobius"/>
    </source>
</evidence>
<feature type="transmembrane region" description="Helical" evidence="9">
    <location>
        <begin position="391"/>
        <end position="415"/>
    </location>
</feature>
<dbReference type="EMBL" id="FNOP01000004">
    <property type="protein sequence ID" value="SDW69452.1"/>
    <property type="molecule type" value="Genomic_DNA"/>
</dbReference>
<feature type="transmembrane region" description="Helical" evidence="9">
    <location>
        <begin position="539"/>
        <end position="558"/>
    </location>
</feature>
<feature type="transmembrane region" description="Helical" evidence="9">
    <location>
        <begin position="339"/>
        <end position="358"/>
    </location>
</feature>
<evidence type="ECO:0000313" key="11">
    <source>
        <dbReference type="Proteomes" id="UP000182379"/>
    </source>
</evidence>
<feature type="transmembrane region" description="Helical" evidence="9">
    <location>
        <begin position="469"/>
        <end position="496"/>
    </location>
</feature>
<organism evidence="10 11">
    <name type="scientific">Acidaminococcus fermentans</name>
    <dbReference type="NCBI Taxonomy" id="905"/>
    <lineage>
        <taxon>Bacteria</taxon>
        <taxon>Bacillati</taxon>
        <taxon>Bacillota</taxon>
        <taxon>Negativicutes</taxon>
        <taxon>Acidaminococcales</taxon>
        <taxon>Acidaminococcaceae</taxon>
        <taxon>Acidaminococcus</taxon>
    </lineage>
</organism>
<feature type="transmembrane region" description="Helical" evidence="9">
    <location>
        <begin position="898"/>
        <end position="918"/>
    </location>
</feature>
<proteinExistence type="inferred from homology"/>
<dbReference type="Gene3D" id="3.30.70.1320">
    <property type="entry name" value="Multidrug efflux transporter AcrB pore domain like"/>
    <property type="match status" value="1"/>
</dbReference>
<dbReference type="PRINTS" id="PR00702">
    <property type="entry name" value="ACRIFLAVINRP"/>
</dbReference>
<gene>
    <name evidence="10" type="ORF">SAMN05216495_10492</name>
</gene>
<evidence type="ECO:0000256" key="5">
    <source>
        <dbReference type="ARBA" id="ARBA00022519"/>
    </source>
</evidence>
<dbReference type="Gene3D" id="1.20.1640.10">
    <property type="entry name" value="Multidrug efflux transporter AcrB transmembrane domain"/>
    <property type="match status" value="2"/>
</dbReference>
<dbReference type="GO" id="GO:0005886">
    <property type="term" value="C:plasma membrane"/>
    <property type="evidence" value="ECO:0007669"/>
    <property type="project" value="UniProtKB-SubCell"/>
</dbReference>
<evidence type="ECO:0000256" key="6">
    <source>
        <dbReference type="ARBA" id="ARBA00022692"/>
    </source>
</evidence>
<dbReference type="InterPro" id="IPR004764">
    <property type="entry name" value="MdtF-like"/>
</dbReference>
<dbReference type="NCBIfam" id="TIGR00915">
    <property type="entry name" value="2A0602"/>
    <property type="match status" value="1"/>
</dbReference>
<dbReference type="AlphaFoldDB" id="A0A1H2VM92"/>
<evidence type="ECO:0000313" key="10">
    <source>
        <dbReference type="EMBL" id="SDW69452.1"/>
    </source>
</evidence>
<comment type="caution">
    <text evidence="10">The sequence shown here is derived from an EMBL/GenBank/DDBJ whole genome shotgun (WGS) entry which is preliminary data.</text>
</comment>
<feature type="transmembrane region" description="Helical" evidence="9">
    <location>
        <begin position="365"/>
        <end position="385"/>
    </location>
</feature>
<comment type="similarity">
    <text evidence="2">Belongs to the resistance-nodulation-cell division (RND) (TC 2.A.6) family.</text>
</comment>
<dbReference type="PANTHER" id="PTHR32063:SF24">
    <property type="entry name" value="CATION EFFLUX SYSTEM (ACRB_ACRD_ACRF FAMILY)"/>
    <property type="match status" value="1"/>
</dbReference>
<dbReference type="RefSeq" id="WP_012937643.1">
    <property type="nucleotide sequence ID" value="NZ_CALAKB010000016.1"/>
</dbReference>
<evidence type="ECO:0000256" key="8">
    <source>
        <dbReference type="ARBA" id="ARBA00023136"/>
    </source>
</evidence>
<evidence type="ECO:0000256" key="3">
    <source>
        <dbReference type="ARBA" id="ARBA00022448"/>
    </source>
</evidence>
<keyword evidence="5" id="KW-0997">Cell inner membrane</keyword>
<evidence type="ECO:0000256" key="7">
    <source>
        <dbReference type="ARBA" id="ARBA00022989"/>
    </source>
</evidence>
<name>A0A1H2VM92_ACIFE</name>
<feature type="transmembrane region" description="Helical" evidence="9">
    <location>
        <begin position="968"/>
        <end position="989"/>
    </location>
</feature>
<keyword evidence="3" id="KW-0813">Transport</keyword>
<evidence type="ECO:0000256" key="1">
    <source>
        <dbReference type="ARBA" id="ARBA00004429"/>
    </source>
</evidence>
<dbReference type="InterPro" id="IPR001036">
    <property type="entry name" value="Acrflvin-R"/>
</dbReference>
<dbReference type="Pfam" id="PF00873">
    <property type="entry name" value="ACR_tran"/>
    <property type="match status" value="1"/>
</dbReference>
<evidence type="ECO:0000256" key="2">
    <source>
        <dbReference type="ARBA" id="ARBA00010942"/>
    </source>
</evidence>
<dbReference type="GO" id="GO:0042910">
    <property type="term" value="F:xenobiotic transmembrane transporter activity"/>
    <property type="evidence" value="ECO:0007669"/>
    <property type="project" value="TreeGrafter"/>
</dbReference>
<keyword evidence="8 9" id="KW-0472">Membrane</keyword>
<feature type="transmembrane region" description="Helical" evidence="9">
    <location>
        <begin position="436"/>
        <end position="457"/>
    </location>
</feature>
<dbReference type="SUPFAM" id="SSF82714">
    <property type="entry name" value="Multidrug efflux transporter AcrB TolC docking domain, DN and DC subdomains"/>
    <property type="match status" value="2"/>
</dbReference>
<dbReference type="Gene3D" id="3.30.2090.10">
    <property type="entry name" value="Multidrug efflux transporter AcrB TolC docking domain, DN and DC subdomains"/>
    <property type="match status" value="2"/>
</dbReference>
<dbReference type="InterPro" id="IPR027463">
    <property type="entry name" value="AcrB_DN_DC_subdom"/>
</dbReference>
<dbReference type="SUPFAM" id="SSF82693">
    <property type="entry name" value="Multidrug efflux transporter AcrB pore domain, PN1, PN2, PC1 and PC2 subdomains"/>
    <property type="match status" value="3"/>
</dbReference>
<dbReference type="SUPFAM" id="SSF82866">
    <property type="entry name" value="Multidrug efflux transporter AcrB transmembrane domain"/>
    <property type="match status" value="2"/>
</dbReference>
<keyword evidence="7 9" id="KW-1133">Transmembrane helix</keyword>
<keyword evidence="6 9" id="KW-0812">Transmembrane</keyword>
<dbReference type="PANTHER" id="PTHR32063">
    <property type="match status" value="1"/>
</dbReference>
<feature type="transmembrane region" description="Helical" evidence="9">
    <location>
        <begin position="924"/>
        <end position="947"/>
    </location>
</feature>
<dbReference type="GO" id="GO:0015562">
    <property type="term" value="F:efflux transmembrane transporter activity"/>
    <property type="evidence" value="ECO:0007669"/>
    <property type="project" value="InterPro"/>
</dbReference>
<protein>
    <submittedName>
        <fullName evidence="10">Hydrophobic/amphiphilic exporter-1, HAE1 family</fullName>
    </submittedName>
</protein>
<dbReference type="Proteomes" id="UP000182379">
    <property type="component" value="Unassembled WGS sequence"/>
</dbReference>
<reference evidence="10 11" key="1">
    <citation type="submission" date="2016-10" db="EMBL/GenBank/DDBJ databases">
        <authorList>
            <person name="Varghese N."/>
            <person name="Submissions S."/>
        </authorList>
    </citation>
    <scope>NUCLEOTIDE SEQUENCE [LARGE SCALE GENOMIC DNA]</scope>
    <source>
        <strain evidence="10 11">WCC6</strain>
    </source>
</reference>
<feature type="transmembrane region" description="Helical" evidence="9">
    <location>
        <begin position="1001"/>
        <end position="1025"/>
    </location>
</feature>
<dbReference type="FunFam" id="1.20.1640.10:FF:000001">
    <property type="entry name" value="Efflux pump membrane transporter"/>
    <property type="match status" value="1"/>
</dbReference>
<sequence>MAKYFIDHPVFACVIAIIITLVGIISAYNLPIAQYPQISNPRISVSANYVGASAEVVEESVAQAIEKQVNGVDNMVDMNSTSDNQGNYTLNVKFELGTDPDMDSVKVQNRVAQASASLPSEVSTYGVTTKKQSAETIMYFALTSPNGTYDTLFMKTYGATQFVDALKRVKGVSEVSEYGPELSMRVWLDPMKMAQLGVTAADVKNAIASQNVQAPAGSIGARPNEADQEFQYSARVKGRLSTADEFGNIIIKNQNGNLLRVKDVARVEFGPRDDSVTSKLDGKNAMNYAISLNTDANALESVAEVKKVLAEAEKSFPPDLKLTIVQDNTEYVRESLKEVVVTLVETLVLVVLITWVFLQSWRATLVPTLAIPVSLLGTFGAFIIFDFTINTLTLFALVLAIGIVVDDAIVVVEAVEHNVDALGMDPKEATYNAMREVSGAIVATAFVLLAVFLPVAFLSGITGVLYKQFALSIVVALSISAVVAMSLSPAVCAMVIKPKDPNGSKGFLGKMFGYFNRWLERTTGKYVKNVKRLLRHFKLGLVGLAIVFVLIGMFFKLIPSAYLPDEDQSFAMMTVSLPESASTNRTTKVTNDMVAEIRKIPGVKHVLQIVGIDVLSMGRKPNAAILPVKLDDIQNRTTDDLSVYSVLKKLNILGNQNPAATGMAFNQAVLPGLSNTGSLSLYIMDTTGHDTAVMAKDVQGVLAKIRQRPEVATIYTTFTDNTPALQFDVDRAKAESLNVPVSSVFTALQANLGGSEVNDFNLLGKTWKVVIQADPKYRGDVKSFSNLYVASNTGALVPLSALVTSKEIPAAPVITRFNGARGAKIAGSPASGYSTGQAISAIEEVLNSQLPSGYTYQWTDQSRDEKAAGSSSFLMFGISLVFVYLCLSALYESWSLPLGIIFAVPSAVMGAVGFQYLRGLTSDIYLQIGMIVLIGLSAKNAILIVEYAKMRVDDGWAVMPALVDTVTVRLRPILMTAFSTVIGAVPLAWASGAGSGSRTSIGTAIIGGMMASTFLSLFLVPVLFLTIEKVFHPKVPIGSVDDPIPEEQK</sequence>
<keyword evidence="4" id="KW-1003">Cell membrane</keyword>